<keyword evidence="3" id="KW-1185">Reference proteome</keyword>
<gene>
    <name evidence="2" type="ORF">TKK_017530</name>
</gene>
<evidence type="ECO:0000313" key="3">
    <source>
        <dbReference type="Proteomes" id="UP001627154"/>
    </source>
</evidence>
<keyword evidence="1" id="KW-0732">Signal</keyword>
<protein>
    <submittedName>
        <fullName evidence="2">Uncharacterized protein</fullName>
    </submittedName>
</protein>
<reference evidence="2 3" key="1">
    <citation type="journal article" date="2024" name="bioRxiv">
        <title>A reference genome for Trichogramma kaykai: A tiny desert-dwelling parasitoid wasp with competing sex-ratio distorters.</title>
        <authorList>
            <person name="Culotta J."/>
            <person name="Lindsey A.R."/>
        </authorList>
    </citation>
    <scope>NUCLEOTIDE SEQUENCE [LARGE SCALE GENOMIC DNA]</scope>
    <source>
        <strain evidence="2 3">KSX58</strain>
    </source>
</reference>
<evidence type="ECO:0000256" key="1">
    <source>
        <dbReference type="SAM" id="SignalP"/>
    </source>
</evidence>
<sequence>MRAWSRSSIILAILCLNCLLSGSRAKLKKLTKHQNYLKNMIDSSKVAFYNTSVVHAQCLYETNWTSNNCTFHLDRYGFDDDPTRKLSCAVQLRASDVAEDQEQVVVTTDIGLVPFGSDKTIVHWTVKTEDHKAQVYRIAVLHFAEDCRLDYTSLDIPERSSAGHFITYDDKFEIVFWERVDANDSNLNIYKMSMDDRGKILSNAVTLFSNDKNNDVKYLQLVPLPVNSFSKSYLLIEQNYPDGTNGFGGRNAIVSLFGDDGTKLPLKSYPVILDPNKVEYVNPIYSTAHDLIGTCSRLDHQVSCAQYDLDGQAKFDVILDFKRQLQEIAMLNLPAGGFLLLTVQCADPKCHGREHRYRVSRFDDKGAKVASLKDEKYACSGLNRTTSARFFETELAGEYCVSLMCKEKYLYHVRRDRGEVFRLDAKCFGEKDLKPVPQPNKGFFESVEEFFDGLFDSTTAGLFAR</sequence>
<dbReference type="EMBL" id="JBJJXI010000139">
    <property type="protein sequence ID" value="KAL3387221.1"/>
    <property type="molecule type" value="Genomic_DNA"/>
</dbReference>
<accession>A0ABD2W3Q2</accession>
<evidence type="ECO:0000313" key="2">
    <source>
        <dbReference type="EMBL" id="KAL3387221.1"/>
    </source>
</evidence>
<dbReference type="Proteomes" id="UP001627154">
    <property type="component" value="Unassembled WGS sequence"/>
</dbReference>
<name>A0ABD2W3Q2_9HYME</name>
<feature type="signal peptide" evidence="1">
    <location>
        <begin position="1"/>
        <end position="25"/>
    </location>
</feature>
<proteinExistence type="predicted"/>
<feature type="chain" id="PRO_5044885405" evidence="1">
    <location>
        <begin position="26"/>
        <end position="465"/>
    </location>
</feature>
<comment type="caution">
    <text evidence="2">The sequence shown here is derived from an EMBL/GenBank/DDBJ whole genome shotgun (WGS) entry which is preliminary data.</text>
</comment>
<dbReference type="AlphaFoldDB" id="A0ABD2W3Q2"/>
<organism evidence="2 3">
    <name type="scientific">Trichogramma kaykai</name>
    <dbReference type="NCBI Taxonomy" id="54128"/>
    <lineage>
        <taxon>Eukaryota</taxon>
        <taxon>Metazoa</taxon>
        <taxon>Ecdysozoa</taxon>
        <taxon>Arthropoda</taxon>
        <taxon>Hexapoda</taxon>
        <taxon>Insecta</taxon>
        <taxon>Pterygota</taxon>
        <taxon>Neoptera</taxon>
        <taxon>Endopterygota</taxon>
        <taxon>Hymenoptera</taxon>
        <taxon>Apocrita</taxon>
        <taxon>Proctotrupomorpha</taxon>
        <taxon>Chalcidoidea</taxon>
        <taxon>Trichogrammatidae</taxon>
        <taxon>Trichogramma</taxon>
    </lineage>
</organism>